<name>A0ABT4VW33_9HYPH</name>
<reference evidence="2" key="1">
    <citation type="submission" date="2022-11" db="EMBL/GenBank/DDBJ databases">
        <title>Hoeflea poritis sp. nov., isolated from scleractinian coral Porites lutea.</title>
        <authorList>
            <person name="Zhang G."/>
            <person name="Wei Q."/>
            <person name="Cai L."/>
        </authorList>
    </citation>
    <scope>NUCLEOTIDE SEQUENCE</scope>
    <source>
        <strain evidence="2">E7-10</strain>
    </source>
</reference>
<sequence>MRTHVLVILAACLTILLGQGSASAQEPSEELLNELRTMSLQMQEVSARYSRKLVQVGGASATINAGRTGSLNLGELAPGHYQLAVACAKCGGLSAELVDADGTIIEAKPNDFAATFFIFDLQAKGQRIIRITPRDCAALSCEYGAVLYRDTPAN</sequence>
<gene>
    <name evidence="2" type="ORF">OOZ53_22990</name>
</gene>
<protein>
    <submittedName>
        <fullName evidence="2">Uncharacterized protein</fullName>
    </submittedName>
</protein>
<feature type="signal peptide" evidence="1">
    <location>
        <begin position="1"/>
        <end position="24"/>
    </location>
</feature>
<evidence type="ECO:0000256" key="1">
    <source>
        <dbReference type="SAM" id="SignalP"/>
    </source>
</evidence>
<keyword evidence="1" id="KW-0732">Signal</keyword>
<evidence type="ECO:0000313" key="2">
    <source>
        <dbReference type="EMBL" id="MDA4848242.1"/>
    </source>
</evidence>
<proteinExistence type="predicted"/>
<keyword evidence="3" id="KW-1185">Reference proteome</keyword>
<dbReference type="RefSeq" id="WP_271092097.1">
    <property type="nucleotide sequence ID" value="NZ_JAPJZH010000020.1"/>
</dbReference>
<feature type="chain" id="PRO_5046232850" evidence="1">
    <location>
        <begin position="25"/>
        <end position="154"/>
    </location>
</feature>
<accession>A0ABT4VW33</accession>
<comment type="caution">
    <text evidence="2">The sequence shown here is derived from an EMBL/GenBank/DDBJ whole genome shotgun (WGS) entry which is preliminary data.</text>
</comment>
<evidence type="ECO:0000313" key="3">
    <source>
        <dbReference type="Proteomes" id="UP001148313"/>
    </source>
</evidence>
<dbReference type="Proteomes" id="UP001148313">
    <property type="component" value="Unassembled WGS sequence"/>
</dbReference>
<organism evidence="2 3">
    <name type="scientific">Hoeflea poritis</name>
    <dbReference type="NCBI Taxonomy" id="2993659"/>
    <lineage>
        <taxon>Bacteria</taxon>
        <taxon>Pseudomonadati</taxon>
        <taxon>Pseudomonadota</taxon>
        <taxon>Alphaproteobacteria</taxon>
        <taxon>Hyphomicrobiales</taxon>
        <taxon>Rhizobiaceae</taxon>
        <taxon>Hoeflea</taxon>
    </lineage>
</organism>
<dbReference type="EMBL" id="JAPJZH010000020">
    <property type="protein sequence ID" value="MDA4848242.1"/>
    <property type="molecule type" value="Genomic_DNA"/>
</dbReference>